<keyword evidence="7" id="KW-1185">Reference proteome</keyword>
<dbReference type="NCBIfam" id="TIGR02937">
    <property type="entry name" value="sigma70-ECF"/>
    <property type="match status" value="1"/>
</dbReference>
<evidence type="ECO:0000259" key="5">
    <source>
        <dbReference type="Pfam" id="PF07638"/>
    </source>
</evidence>
<keyword evidence="3" id="KW-0731">Sigma factor</keyword>
<keyword evidence="4" id="KW-0804">Transcription</keyword>
<dbReference type="InterPro" id="IPR014284">
    <property type="entry name" value="RNA_pol_sigma-70_dom"/>
</dbReference>
<evidence type="ECO:0000256" key="4">
    <source>
        <dbReference type="ARBA" id="ARBA00023163"/>
    </source>
</evidence>
<proteinExistence type="inferred from homology"/>
<evidence type="ECO:0000313" key="7">
    <source>
        <dbReference type="Proteomes" id="UP001595886"/>
    </source>
</evidence>
<protein>
    <submittedName>
        <fullName evidence="6">ECF-type sigma factor</fullName>
    </submittedName>
</protein>
<gene>
    <name evidence="6" type="ORF">ACFO6Q_07970</name>
</gene>
<dbReference type="Gene3D" id="1.10.1740.10">
    <property type="match status" value="1"/>
</dbReference>
<evidence type="ECO:0000256" key="2">
    <source>
        <dbReference type="ARBA" id="ARBA00023015"/>
    </source>
</evidence>
<dbReference type="InterPro" id="IPR039425">
    <property type="entry name" value="RNA_pol_sigma-70-like"/>
</dbReference>
<dbReference type="RefSeq" id="WP_380020096.1">
    <property type="nucleotide sequence ID" value="NZ_JBHSHD010000007.1"/>
</dbReference>
<dbReference type="Pfam" id="PF07638">
    <property type="entry name" value="Sigma70_ECF"/>
    <property type="match status" value="1"/>
</dbReference>
<dbReference type="PANTHER" id="PTHR43133:SF39">
    <property type="entry name" value="SIMILAR TO RNA POLYMERASE SIGMA-E FACTOR"/>
    <property type="match status" value="1"/>
</dbReference>
<dbReference type="InterPro" id="IPR013324">
    <property type="entry name" value="RNA_pol_sigma_r3/r4-like"/>
</dbReference>
<name>A0ABV9QXQ8_9GAMM</name>
<dbReference type="InterPro" id="IPR013325">
    <property type="entry name" value="RNA_pol_sigma_r2"/>
</dbReference>
<accession>A0ABV9QXQ8</accession>
<organism evidence="6 7">
    <name type="scientific">Dokdonella ginsengisoli</name>
    <dbReference type="NCBI Taxonomy" id="363846"/>
    <lineage>
        <taxon>Bacteria</taxon>
        <taxon>Pseudomonadati</taxon>
        <taxon>Pseudomonadota</taxon>
        <taxon>Gammaproteobacteria</taxon>
        <taxon>Lysobacterales</taxon>
        <taxon>Rhodanobacteraceae</taxon>
        <taxon>Dokdonella</taxon>
    </lineage>
</organism>
<reference evidence="7" key="1">
    <citation type="journal article" date="2019" name="Int. J. Syst. Evol. Microbiol.">
        <title>The Global Catalogue of Microorganisms (GCM) 10K type strain sequencing project: providing services to taxonomists for standard genome sequencing and annotation.</title>
        <authorList>
            <consortium name="The Broad Institute Genomics Platform"/>
            <consortium name="The Broad Institute Genome Sequencing Center for Infectious Disease"/>
            <person name="Wu L."/>
            <person name="Ma J."/>
        </authorList>
    </citation>
    <scope>NUCLEOTIDE SEQUENCE [LARGE SCALE GENOMIC DNA]</scope>
    <source>
        <strain evidence="7">CCUG 30340</strain>
    </source>
</reference>
<dbReference type="SUPFAM" id="SSF88946">
    <property type="entry name" value="Sigma2 domain of RNA polymerase sigma factors"/>
    <property type="match status" value="1"/>
</dbReference>
<evidence type="ECO:0000313" key="6">
    <source>
        <dbReference type="EMBL" id="MFC4820257.1"/>
    </source>
</evidence>
<evidence type="ECO:0000256" key="1">
    <source>
        <dbReference type="ARBA" id="ARBA00010641"/>
    </source>
</evidence>
<dbReference type="Proteomes" id="UP001595886">
    <property type="component" value="Unassembled WGS sequence"/>
</dbReference>
<dbReference type="NCBIfam" id="TIGR02999">
    <property type="entry name" value="Sig-70_X6"/>
    <property type="match status" value="1"/>
</dbReference>
<evidence type="ECO:0000256" key="3">
    <source>
        <dbReference type="ARBA" id="ARBA00023082"/>
    </source>
</evidence>
<feature type="domain" description="RNA polymerase sigma-70 ECF-like HTH" evidence="5">
    <location>
        <begin position="13"/>
        <end position="190"/>
    </location>
</feature>
<dbReference type="InterPro" id="IPR053812">
    <property type="entry name" value="HTH_Sigma70_ECF-like"/>
</dbReference>
<dbReference type="SUPFAM" id="SSF88659">
    <property type="entry name" value="Sigma3 and sigma4 domains of RNA polymerase sigma factors"/>
    <property type="match status" value="1"/>
</dbReference>
<dbReference type="Gene3D" id="1.10.10.10">
    <property type="entry name" value="Winged helix-like DNA-binding domain superfamily/Winged helix DNA-binding domain"/>
    <property type="match status" value="1"/>
</dbReference>
<dbReference type="PANTHER" id="PTHR43133">
    <property type="entry name" value="RNA POLYMERASE ECF-TYPE SIGMA FACTO"/>
    <property type="match status" value="1"/>
</dbReference>
<dbReference type="EMBL" id="JBHSHD010000007">
    <property type="protein sequence ID" value="MFC4820257.1"/>
    <property type="molecule type" value="Genomic_DNA"/>
</dbReference>
<comment type="caution">
    <text evidence="6">The sequence shown here is derived from an EMBL/GenBank/DDBJ whole genome shotgun (WGS) entry which is preliminary data.</text>
</comment>
<keyword evidence="2" id="KW-0805">Transcription regulation</keyword>
<dbReference type="InterPro" id="IPR011517">
    <property type="entry name" value="RNA_pol_sigma70_ECF-like"/>
</dbReference>
<sequence length="200" mass="21754">MSAKPGQAAASPELTRLLHEWRNGDGRVFSALIEQVYPALKRIALQRVDQHNGVATLSPTELVHETALGMMQSPADFANRAHFFATMSLAMRSILVDRARARAADKRGGDCVQISLSCVDAGEDATTAVDLLTLEQALGELEALDPRCGQVMHLTYFGGLQQEEIALVLGVSVPTVKRDLRFARSWLLRAIGDGSDGDRR</sequence>
<comment type="similarity">
    <text evidence="1">Belongs to the sigma-70 factor family. ECF subfamily.</text>
</comment>
<dbReference type="InterPro" id="IPR036388">
    <property type="entry name" value="WH-like_DNA-bd_sf"/>
</dbReference>
<dbReference type="CDD" id="cd06171">
    <property type="entry name" value="Sigma70_r4"/>
    <property type="match status" value="1"/>
</dbReference>